<sequence>MSDYNKADYKQQESDTWPLFFPITPFDPDQHDGSAIGIAAALGWHDSGRHQHQRHQLLFAQAGCMTIELDDQVCLLPPTRAAWLPAGLPHRVLMRGVVAYRSLYFQPEPALPNEMAVLSVNPLLREIIERMALWPWDKPEAEQTCTLALLKEELAQAPRESWQLPLPSDGRLTGWLQEIKRGDTLPDRLNRLAERVGASDKTIGRIFMRETGMSYQAWRQQWRLLRAMELLAEAEPISRVAAALEFASDSAFIAFFRQHTGQTPLRYLSSQDESHRPSSPPPPGSPGPAA</sequence>
<dbReference type="Gene3D" id="1.10.10.60">
    <property type="entry name" value="Homeodomain-like"/>
    <property type="match status" value="2"/>
</dbReference>
<name>A0A3S5X1P8_AERCA</name>
<protein>
    <submittedName>
        <fullName evidence="5">Helix-turn-helix transcriptional regulator</fullName>
    </submittedName>
</protein>
<dbReference type="InterPro" id="IPR011051">
    <property type="entry name" value="RmlC_Cupin_sf"/>
</dbReference>
<evidence type="ECO:0000256" key="4">
    <source>
        <dbReference type="SAM" id="MobiDB-lite"/>
    </source>
</evidence>
<evidence type="ECO:0000313" key="6">
    <source>
        <dbReference type="Proteomes" id="UP000266778"/>
    </source>
</evidence>
<dbReference type="SMART" id="SM00342">
    <property type="entry name" value="HTH_ARAC"/>
    <property type="match status" value="1"/>
</dbReference>
<dbReference type="InterPro" id="IPR009057">
    <property type="entry name" value="Homeodomain-like_sf"/>
</dbReference>
<dbReference type="SUPFAM" id="SSF51182">
    <property type="entry name" value="RmlC-like cupins"/>
    <property type="match status" value="1"/>
</dbReference>
<evidence type="ECO:0000256" key="1">
    <source>
        <dbReference type="ARBA" id="ARBA00023015"/>
    </source>
</evidence>
<evidence type="ECO:0000256" key="2">
    <source>
        <dbReference type="ARBA" id="ARBA00023125"/>
    </source>
</evidence>
<dbReference type="GO" id="GO:0043565">
    <property type="term" value="F:sequence-specific DNA binding"/>
    <property type="evidence" value="ECO:0007669"/>
    <property type="project" value="InterPro"/>
</dbReference>
<dbReference type="PANTHER" id="PTHR11019:SF159">
    <property type="entry name" value="TRANSCRIPTIONAL REGULATOR-RELATED"/>
    <property type="match status" value="1"/>
</dbReference>
<dbReference type="PROSITE" id="PS01124">
    <property type="entry name" value="HTH_ARAC_FAMILY_2"/>
    <property type="match status" value="1"/>
</dbReference>
<dbReference type="PANTHER" id="PTHR11019">
    <property type="entry name" value="HTH-TYPE TRANSCRIPTIONAL REGULATOR NIMR"/>
    <property type="match status" value="1"/>
</dbReference>
<feature type="compositionally biased region" description="Pro residues" evidence="4">
    <location>
        <begin position="278"/>
        <end position="290"/>
    </location>
</feature>
<dbReference type="GO" id="GO:0003700">
    <property type="term" value="F:DNA-binding transcription factor activity"/>
    <property type="evidence" value="ECO:0007669"/>
    <property type="project" value="InterPro"/>
</dbReference>
<keyword evidence="1" id="KW-0805">Transcription regulation</keyword>
<organism evidence="5 6">
    <name type="scientific">Aeromonas caviae</name>
    <name type="common">Aeromonas punctata</name>
    <dbReference type="NCBI Taxonomy" id="648"/>
    <lineage>
        <taxon>Bacteria</taxon>
        <taxon>Pseudomonadati</taxon>
        <taxon>Pseudomonadota</taxon>
        <taxon>Gammaproteobacteria</taxon>
        <taxon>Aeromonadales</taxon>
        <taxon>Aeromonadaceae</taxon>
        <taxon>Aeromonas</taxon>
    </lineage>
</organism>
<dbReference type="EMBL" id="CP025706">
    <property type="protein sequence ID" value="AXB04979.1"/>
    <property type="molecule type" value="Genomic_DNA"/>
</dbReference>
<dbReference type="InterPro" id="IPR003313">
    <property type="entry name" value="AraC-bd"/>
</dbReference>
<dbReference type="SUPFAM" id="SSF46689">
    <property type="entry name" value="Homeodomain-like"/>
    <property type="match status" value="1"/>
</dbReference>
<dbReference type="Pfam" id="PF12833">
    <property type="entry name" value="HTH_18"/>
    <property type="match status" value="1"/>
</dbReference>
<dbReference type="Proteomes" id="UP000266778">
    <property type="component" value="Chromosome"/>
</dbReference>
<dbReference type="CDD" id="cd06124">
    <property type="entry name" value="cupin_NimR-like_N"/>
    <property type="match status" value="1"/>
</dbReference>
<dbReference type="InterPro" id="IPR018060">
    <property type="entry name" value="HTH_AraC"/>
</dbReference>
<dbReference type="Pfam" id="PF02311">
    <property type="entry name" value="AraC_binding"/>
    <property type="match status" value="1"/>
</dbReference>
<evidence type="ECO:0000313" key="5">
    <source>
        <dbReference type="EMBL" id="AXB04979.1"/>
    </source>
</evidence>
<dbReference type="AlphaFoldDB" id="A0A3S5X1P8"/>
<keyword evidence="2" id="KW-0238">DNA-binding</keyword>
<proteinExistence type="predicted"/>
<accession>A0A3S5X1P8</accession>
<reference evidence="5" key="1">
    <citation type="journal article" date="2019" name="J Environ">
        <title>Genetic characterization and potential molecular dissemination mechanism of tet (31) gene in Aeromonas caviae from an oxytetracycline wastewater treatment system.</title>
        <authorList>
            <person name="Shi Y."/>
            <person name="Tian Z."/>
            <person name="Leclercq S.O."/>
            <person name="Zhang H."/>
            <person name="Yang M."/>
            <person name="Zhang Y."/>
        </authorList>
    </citation>
    <scope>NUCLEOTIDE SEQUENCE</scope>
    <source>
        <strain evidence="5">T25-39</strain>
    </source>
</reference>
<gene>
    <name evidence="5" type="ORF">C1C91_08185</name>
</gene>
<feature type="region of interest" description="Disordered" evidence="4">
    <location>
        <begin position="267"/>
        <end position="290"/>
    </location>
</feature>
<evidence type="ECO:0000256" key="3">
    <source>
        <dbReference type="ARBA" id="ARBA00023163"/>
    </source>
</evidence>
<keyword evidence="3" id="KW-0804">Transcription</keyword>